<accession>A0A2T7A032</accession>
<evidence type="ECO:0000313" key="2">
    <source>
        <dbReference type="Proteomes" id="UP000244722"/>
    </source>
</evidence>
<keyword evidence="2" id="KW-1185">Reference proteome</keyword>
<dbReference type="AlphaFoldDB" id="A0A2T7A032"/>
<comment type="caution">
    <text evidence="1">The sequence shown here is derived from an EMBL/GenBank/DDBJ whole genome shotgun (WGS) entry which is preliminary data.</text>
</comment>
<sequence>MAPRQLFATCRAGLVVCDGDSGTPTIGQRHEVIIREAPNFYPTSIGLREYNKDGCPTDQNFSDQISNQSEYNLISADFITNMVVDPKPNMLSTCILTLYADRNCFSPSNAKIGPITPRSNPSACIGPIRNWTGDVFEARSATLRC</sequence>
<reference evidence="1 2" key="1">
    <citation type="submission" date="2017-04" db="EMBL/GenBank/DDBJ databases">
        <title>Draft genome sequence of Tuber borchii Vittad., a whitish edible truffle.</title>
        <authorList>
            <consortium name="DOE Joint Genome Institute"/>
            <person name="Murat C."/>
            <person name="Kuo A."/>
            <person name="Barry K.W."/>
            <person name="Clum A."/>
            <person name="Dockter R.B."/>
            <person name="Fauchery L."/>
            <person name="Iotti M."/>
            <person name="Kohler A."/>
            <person name="Labutti K."/>
            <person name="Lindquist E.A."/>
            <person name="Lipzen A."/>
            <person name="Ohm R.A."/>
            <person name="Wang M."/>
            <person name="Grigoriev I.V."/>
            <person name="Zambonelli A."/>
            <person name="Martin F.M."/>
        </authorList>
    </citation>
    <scope>NUCLEOTIDE SEQUENCE [LARGE SCALE GENOMIC DNA]</scope>
    <source>
        <strain evidence="1 2">Tbo3840</strain>
    </source>
</reference>
<dbReference type="OrthoDB" id="5502633at2759"/>
<dbReference type="EMBL" id="NESQ01000051">
    <property type="protein sequence ID" value="PUU81084.1"/>
    <property type="molecule type" value="Genomic_DNA"/>
</dbReference>
<organism evidence="1 2">
    <name type="scientific">Tuber borchii</name>
    <name type="common">White truffle</name>
    <dbReference type="NCBI Taxonomy" id="42251"/>
    <lineage>
        <taxon>Eukaryota</taxon>
        <taxon>Fungi</taxon>
        <taxon>Dikarya</taxon>
        <taxon>Ascomycota</taxon>
        <taxon>Pezizomycotina</taxon>
        <taxon>Pezizomycetes</taxon>
        <taxon>Pezizales</taxon>
        <taxon>Tuberaceae</taxon>
        <taxon>Tuber</taxon>
    </lineage>
</organism>
<name>A0A2T7A032_TUBBO</name>
<evidence type="ECO:0000313" key="1">
    <source>
        <dbReference type="EMBL" id="PUU81084.1"/>
    </source>
</evidence>
<proteinExistence type="predicted"/>
<protein>
    <submittedName>
        <fullName evidence="1">Uncharacterized protein</fullName>
    </submittedName>
</protein>
<dbReference type="Proteomes" id="UP000244722">
    <property type="component" value="Unassembled WGS sequence"/>
</dbReference>
<gene>
    <name evidence="1" type="ORF">B9Z19DRAFT_1062946</name>
</gene>